<dbReference type="GO" id="GO:0000981">
    <property type="term" value="F:DNA-binding transcription factor activity, RNA polymerase II-specific"/>
    <property type="evidence" value="ECO:0007669"/>
    <property type="project" value="InterPro"/>
</dbReference>
<dbReference type="PROSITE" id="PS00463">
    <property type="entry name" value="ZN2_CY6_FUNGAL_1"/>
    <property type="match status" value="1"/>
</dbReference>
<accession>A0AAD7H4D4</accession>
<dbReference type="SMART" id="SM00066">
    <property type="entry name" value="GAL4"/>
    <property type="match status" value="1"/>
</dbReference>
<proteinExistence type="predicted"/>
<sequence length="799" mass="89134">MSSDEDPHDSISVPAKKRRVQRACDACRKKRRACDGLRMSAKKCTNCVENKIECTFAGAVTKRRGYIDALEARLQVTEQLLSKLTPLNNEGESSFSAGWSNDSVILNHKSDAVPSRPPATAILLSSMIRAVNAPSPPSHGDDLAHIDLAQDLEELALHQVSERFLGKSSGAMLAKAAVQLREGYEQKDMPWVSHRMQFWNFDPAKNRVPHVGPFIFPEPDLFSALIDIYFARKNVYFPVLHRPTFERAITDKLHTRDESFGAIVLLVCGIGARFSDDPRVLLPGEDTLRCGWQFFDQLPLVLGHLFERPTLYQLQFYCLATIFLEFSAPSAGWTFIGLGLRLAQDVGAHREKHFGRRPTVEAELWKRGFWTLVALDGMVSNSLGRSCAVHQGEFDLAMPIECDDEYLESDDPTLAFKQPDGKPSRITFFRCFLQLNNILAFALKLLYALNKTKRLLAARDPKWEEHIVLELDSALNNWVDSIPAHLRWDPNRRDEVFFDQSAYLHCAYYQVQMTIHRSFIPTLREGAPTPFPSLAICTNAARACSHVAEISLHRRQSMATPQLMNPVFTSGLILLLNVWSGKRTGLAPQMNSAIPEVHKCMAMMQVCEKRWQVAGLFWDILYNLATIGQFPLPRTVPPTTSASMNTQKRGREDDVATYPDTATPSVRHPPYGNTYHPAEPAPATHPAHQTNPLPTSSTDLGQLPVYHQQGDSANANANNWYSSSDLTTSGTDPLSMFNLDFAALNSVGESQSVSNVGPTGEGMNDDVMAMWANAPSGFEFGDWGSYFNFMTALEGHDSA</sequence>
<dbReference type="CDD" id="cd00067">
    <property type="entry name" value="GAL4"/>
    <property type="match status" value="1"/>
</dbReference>
<dbReference type="SMART" id="SM00906">
    <property type="entry name" value="Fungal_trans"/>
    <property type="match status" value="1"/>
</dbReference>
<dbReference type="Gene3D" id="4.10.240.10">
    <property type="entry name" value="Zn(2)-C6 fungal-type DNA-binding domain"/>
    <property type="match status" value="1"/>
</dbReference>
<dbReference type="GO" id="GO:0008270">
    <property type="term" value="F:zinc ion binding"/>
    <property type="evidence" value="ECO:0007669"/>
    <property type="project" value="InterPro"/>
</dbReference>
<keyword evidence="2" id="KW-0539">Nucleus</keyword>
<dbReference type="PANTHER" id="PTHR46910">
    <property type="entry name" value="TRANSCRIPTION FACTOR PDR1"/>
    <property type="match status" value="1"/>
</dbReference>
<dbReference type="GO" id="GO:0006351">
    <property type="term" value="P:DNA-templated transcription"/>
    <property type="evidence" value="ECO:0007669"/>
    <property type="project" value="InterPro"/>
</dbReference>
<dbReference type="InterPro" id="IPR036864">
    <property type="entry name" value="Zn2-C6_fun-type_DNA-bd_sf"/>
</dbReference>
<reference evidence="5" key="1">
    <citation type="submission" date="2023-03" db="EMBL/GenBank/DDBJ databases">
        <title>Massive genome expansion in bonnet fungi (Mycena s.s.) driven by repeated elements and novel gene families across ecological guilds.</title>
        <authorList>
            <consortium name="Lawrence Berkeley National Laboratory"/>
            <person name="Harder C.B."/>
            <person name="Miyauchi S."/>
            <person name="Viragh M."/>
            <person name="Kuo A."/>
            <person name="Thoen E."/>
            <person name="Andreopoulos B."/>
            <person name="Lu D."/>
            <person name="Skrede I."/>
            <person name="Drula E."/>
            <person name="Henrissat B."/>
            <person name="Morin E."/>
            <person name="Kohler A."/>
            <person name="Barry K."/>
            <person name="LaButti K."/>
            <person name="Morin E."/>
            <person name="Salamov A."/>
            <person name="Lipzen A."/>
            <person name="Mereny Z."/>
            <person name="Hegedus B."/>
            <person name="Baldrian P."/>
            <person name="Stursova M."/>
            <person name="Weitz H."/>
            <person name="Taylor A."/>
            <person name="Grigoriev I.V."/>
            <person name="Nagy L.G."/>
            <person name="Martin F."/>
            <person name="Kauserud H."/>
        </authorList>
    </citation>
    <scope>NUCLEOTIDE SEQUENCE</scope>
    <source>
        <strain evidence="5">CBHHK182m</strain>
    </source>
</reference>
<dbReference type="PROSITE" id="PS50048">
    <property type="entry name" value="ZN2_CY6_FUNGAL_2"/>
    <property type="match status" value="1"/>
</dbReference>
<dbReference type="AlphaFoldDB" id="A0AAD7H4D4"/>
<dbReference type="InterPro" id="IPR001138">
    <property type="entry name" value="Zn2Cys6_DnaBD"/>
</dbReference>
<keyword evidence="6" id="KW-1185">Reference proteome</keyword>
<feature type="compositionally biased region" description="Polar residues" evidence="3">
    <location>
        <begin position="689"/>
        <end position="700"/>
    </location>
</feature>
<evidence type="ECO:0000313" key="6">
    <source>
        <dbReference type="Proteomes" id="UP001215598"/>
    </source>
</evidence>
<dbReference type="InterPro" id="IPR007219">
    <property type="entry name" value="XnlR_reg_dom"/>
</dbReference>
<protein>
    <submittedName>
        <fullName evidence="5">Fungal-specific transcription factor domain-containing protein</fullName>
    </submittedName>
</protein>
<feature type="compositionally biased region" description="Low complexity" evidence="3">
    <location>
        <begin position="676"/>
        <end position="688"/>
    </location>
</feature>
<dbReference type="GO" id="GO:0003677">
    <property type="term" value="F:DNA binding"/>
    <property type="evidence" value="ECO:0007669"/>
    <property type="project" value="InterPro"/>
</dbReference>
<evidence type="ECO:0000259" key="4">
    <source>
        <dbReference type="PROSITE" id="PS50048"/>
    </source>
</evidence>
<keyword evidence="1" id="KW-0479">Metal-binding</keyword>
<dbReference type="EMBL" id="JARKIB010000378">
    <property type="protein sequence ID" value="KAJ7712059.1"/>
    <property type="molecule type" value="Genomic_DNA"/>
</dbReference>
<dbReference type="Pfam" id="PF04082">
    <property type="entry name" value="Fungal_trans"/>
    <property type="match status" value="1"/>
</dbReference>
<dbReference type="Pfam" id="PF00172">
    <property type="entry name" value="Zn_clus"/>
    <property type="match status" value="1"/>
</dbReference>
<gene>
    <name evidence="5" type="ORF">B0H16DRAFT_1626545</name>
</gene>
<organism evidence="5 6">
    <name type="scientific">Mycena metata</name>
    <dbReference type="NCBI Taxonomy" id="1033252"/>
    <lineage>
        <taxon>Eukaryota</taxon>
        <taxon>Fungi</taxon>
        <taxon>Dikarya</taxon>
        <taxon>Basidiomycota</taxon>
        <taxon>Agaricomycotina</taxon>
        <taxon>Agaricomycetes</taxon>
        <taxon>Agaricomycetidae</taxon>
        <taxon>Agaricales</taxon>
        <taxon>Marasmiineae</taxon>
        <taxon>Mycenaceae</taxon>
        <taxon>Mycena</taxon>
    </lineage>
</organism>
<name>A0AAD7H4D4_9AGAR</name>
<evidence type="ECO:0000256" key="1">
    <source>
        <dbReference type="ARBA" id="ARBA00022723"/>
    </source>
</evidence>
<evidence type="ECO:0000256" key="2">
    <source>
        <dbReference type="ARBA" id="ARBA00023242"/>
    </source>
</evidence>
<feature type="region of interest" description="Disordered" evidence="3">
    <location>
        <begin position="634"/>
        <end position="702"/>
    </location>
</feature>
<evidence type="ECO:0000256" key="3">
    <source>
        <dbReference type="SAM" id="MobiDB-lite"/>
    </source>
</evidence>
<dbReference type="InterPro" id="IPR050987">
    <property type="entry name" value="AtrR-like"/>
</dbReference>
<evidence type="ECO:0000313" key="5">
    <source>
        <dbReference type="EMBL" id="KAJ7712059.1"/>
    </source>
</evidence>
<dbReference type="PANTHER" id="PTHR46910:SF38">
    <property type="entry name" value="ZN(2)-C6 FUNGAL-TYPE DOMAIN-CONTAINING PROTEIN"/>
    <property type="match status" value="1"/>
</dbReference>
<dbReference type="SUPFAM" id="SSF57701">
    <property type="entry name" value="Zn2/Cys6 DNA-binding domain"/>
    <property type="match status" value="1"/>
</dbReference>
<feature type="compositionally biased region" description="Polar residues" evidence="3">
    <location>
        <begin position="637"/>
        <end position="647"/>
    </location>
</feature>
<comment type="caution">
    <text evidence="5">The sequence shown here is derived from an EMBL/GenBank/DDBJ whole genome shotgun (WGS) entry which is preliminary data.</text>
</comment>
<feature type="domain" description="Zn(2)-C6 fungal-type" evidence="4">
    <location>
        <begin position="23"/>
        <end position="56"/>
    </location>
</feature>
<dbReference type="Proteomes" id="UP001215598">
    <property type="component" value="Unassembled WGS sequence"/>
</dbReference>
<dbReference type="CDD" id="cd12148">
    <property type="entry name" value="fungal_TF_MHR"/>
    <property type="match status" value="1"/>
</dbReference>